<reference evidence="3 4" key="1">
    <citation type="journal article" date="2012" name="Science">
        <title>Ecological populations of bacteria act as socially cohesive units of antibiotic production and resistance.</title>
        <authorList>
            <person name="Cordero O.X."/>
            <person name="Wildschutte H."/>
            <person name="Kirkup B."/>
            <person name="Proehl S."/>
            <person name="Ngo L."/>
            <person name="Hussain F."/>
            <person name="Le Roux F."/>
            <person name="Mincer T."/>
            <person name="Polz M.F."/>
        </authorList>
    </citation>
    <scope>NUCLEOTIDE SEQUENCE [LARGE SCALE GENOMIC DNA]</scope>
    <source>
        <strain evidence="3 4">FF-454</strain>
    </source>
</reference>
<dbReference type="SUPFAM" id="SSF52821">
    <property type="entry name" value="Rhodanese/Cell cycle control phosphatase"/>
    <property type="match status" value="1"/>
</dbReference>
<evidence type="ECO:0000313" key="4">
    <source>
        <dbReference type="Proteomes" id="UP000095039"/>
    </source>
</evidence>
<gene>
    <name evidence="3" type="ORF">A1OK_17510</name>
</gene>
<dbReference type="Proteomes" id="UP000095039">
    <property type="component" value="Unassembled WGS sequence"/>
</dbReference>
<accession>A0A1E5BW94</accession>
<name>A0A1E5BW94_9GAMM</name>
<evidence type="ECO:0000256" key="1">
    <source>
        <dbReference type="SAM" id="SignalP"/>
    </source>
</evidence>
<organism evidence="3 4">
    <name type="scientific">Enterovibrio norvegicus FF-454</name>
    <dbReference type="NCBI Taxonomy" id="1185651"/>
    <lineage>
        <taxon>Bacteria</taxon>
        <taxon>Pseudomonadati</taxon>
        <taxon>Pseudomonadota</taxon>
        <taxon>Gammaproteobacteria</taxon>
        <taxon>Vibrionales</taxon>
        <taxon>Vibrionaceae</taxon>
        <taxon>Enterovibrio</taxon>
    </lineage>
</organism>
<dbReference type="CDD" id="cd00158">
    <property type="entry name" value="RHOD"/>
    <property type="match status" value="1"/>
</dbReference>
<feature type="chain" id="PRO_5009172091" description="Rhodanese domain-containing protein" evidence="1">
    <location>
        <begin position="25"/>
        <end position="111"/>
    </location>
</feature>
<sequence length="111" mass="12022">MTFQSTKHIVIALMAILLSATAHAEAVWIDTRSAAEHFFDNIPGDARVSHSEIVKEVSALYPDKDTEIRLYCLSGVRSGKAMNALKGAGYQNVFNAGGISDARVERGLKAE</sequence>
<protein>
    <recommendedName>
        <fullName evidence="2">Rhodanese domain-containing protein</fullName>
    </recommendedName>
</protein>
<proteinExistence type="predicted"/>
<dbReference type="PROSITE" id="PS50206">
    <property type="entry name" value="RHODANESE_3"/>
    <property type="match status" value="1"/>
</dbReference>
<dbReference type="EMBL" id="AJWN02000109">
    <property type="protein sequence ID" value="OEE57485.1"/>
    <property type="molecule type" value="Genomic_DNA"/>
</dbReference>
<evidence type="ECO:0000259" key="2">
    <source>
        <dbReference type="PROSITE" id="PS50206"/>
    </source>
</evidence>
<dbReference type="SMART" id="SM00450">
    <property type="entry name" value="RHOD"/>
    <property type="match status" value="1"/>
</dbReference>
<keyword evidence="4" id="KW-1185">Reference proteome</keyword>
<dbReference type="Pfam" id="PF00581">
    <property type="entry name" value="Rhodanese"/>
    <property type="match status" value="1"/>
</dbReference>
<feature type="signal peptide" evidence="1">
    <location>
        <begin position="1"/>
        <end position="24"/>
    </location>
</feature>
<evidence type="ECO:0000313" key="3">
    <source>
        <dbReference type="EMBL" id="OEE57485.1"/>
    </source>
</evidence>
<feature type="domain" description="Rhodanese" evidence="2">
    <location>
        <begin position="22"/>
        <end position="111"/>
    </location>
</feature>
<dbReference type="InterPro" id="IPR036873">
    <property type="entry name" value="Rhodanese-like_dom_sf"/>
</dbReference>
<dbReference type="Gene3D" id="3.40.250.10">
    <property type="entry name" value="Rhodanese-like domain"/>
    <property type="match status" value="1"/>
</dbReference>
<dbReference type="InterPro" id="IPR001763">
    <property type="entry name" value="Rhodanese-like_dom"/>
</dbReference>
<dbReference type="AlphaFoldDB" id="A0A1E5BW94"/>
<keyword evidence="1" id="KW-0732">Signal</keyword>
<comment type="caution">
    <text evidence="3">The sequence shown here is derived from an EMBL/GenBank/DDBJ whole genome shotgun (WGS) entry which is preliminary data.</text>
</comment>